<evidence type="ECO:0000256" key="1">
    <source>
        <dbReference type="ARBA" id="ARBA00000316"/>
    </source>
</evidence>
<evidence type="ECO:0000259" key="9">
    <source>
        <dbReference type="SMART" id="SM01005"/>
    </source>
</evidence>
<evidence type="ECO:0000313" key="11">
    <source>
        <dbReference type="Proteomes" id="UP000028607"/>
    </source>
</evidence>
<dbReference type="Pfam" id="PF00842">
    <property type="entry name" value="Ala_racemase_C"/>
    <property type="match status" value="1"/>
</dbReference>
<feature type="active site" description="Proton acceptor; specific for L-alanine" evidence="6">
    <location>
        <position position="244"/>
    </location>
</feature>
<dbReference type="UniPathway" id="UPA00042">
    <property type="reaction ID" value="UER00497"/>
</dbReference>
<dbReference type="SUPFAM" id="SSF50621">
    <property type="entry name" value="Alanine racemase C-terminal domain-like"/>
    <property type="match status" value="1"/>
</dbReference>
<gene>
    <name evidence="10" type="primary">alr</name>
    <name evidence="10" type="ORF">DW2_12265</name>
</gene>
<organism evidence="10 11">
    <name type="scientific">Thioclava atlantica</name>
    <dbReference type="NCBI Taxonomy" id="1317124"/>
    <lineage>
        <taxon>Bacteria</taxon>
        <taxon>Pseudomonadati</taxon>
        <taxon>Pseudomonadota</taxon>
        <taxon>Alphaproteobacteria</taxon>
        <taxon>Rhodobacterales</taxon>
        <taxon>Paracoccaceae</taxon>
        <taxon>Thioclava</taxon>
    </lineage>
</organism>
<dbReference type="Gene3D" id="2.40.37.10">
    <property type="entry name" value="Lyase, Ornithine Decarboxylase, Chain A, domain 1"/>
    <property type="match status" value="1"/>
</dbReference>
<reference evidence="11" key="1">
    <citation type="submission" date="2013-04" db="EMBL/GenBank/DDBJ databases">
        <title>Thioclava sp. 13D2W-2 Genome Sequencing.</title>
        <authorList>
            <person name="Lai Q."/>
            <person name="Li G."/>
            <person name="Shao Z."/>
        </authorList>
    </citation>
    <scope>NUCLEOTIDE SEQUENCE [LARGE SCALE GENOMIC DNA]</scope>
    <source>
        <strain evidence="11">13D2W-2</strain>
    </source>
</reference>
<comment type="caution">
    <text evidence="10">The sequence shown here is derived from an EMBL/GenBank/DDBJ whole genome shotgun (WGS) entry which is preliminary data.</text>
</comment>
<evidence type="ECO:0000256" key="3">
    <source>
        <dbReference type="ARBA" id="ARBA00013089"/>
    </source>
</evidence>
<dbReference type="Pfam" id="PF01168">
    <property type="entry name" value="Ala_racemase_N"/>
    <property type="match status" value="1"/>
</dbReference>
<keyword evidence="4 6" id="KW-0663">Pyridoxal phosphate</keyword>
<dbReference type="PANTHER" id="PTHR30511">
    <property type="entry name" value="ALANINE RACEMASE"/>
    <property type="match status" value="1"/>
</dbReference>
<dbReference type="EMBL" id="AQRC01000009">
    <property type="protein sequence ID" value="KFE34626.1"/>
    <property type="molecule type" value="Genomic_DNA"/>
</dbReference>
<dbReference type="HAMAP" id="MF_01201">
    <property type="entry name" value="Ala_racemase"/>
    <property type="match status" value="1"/>
</dbReference>
<dbReference type="SUPFAM" id="SSF51419">
    <property type="entry name" value="PLP-binding barrel"/>
    <property type="match status" value="1"/>
</dbReference>
<comment type="similarity">
    <text evidence="6">Belongs to the alanine racemase family.</text>
</comment>
<comment type="cofactor">
    <cofactor evidence="2 6 7">
        <name>pyridoxal 5'-phosphate</name>
        <dbReference type="ChEBI" id="CHEBI:597326"/>
    </cofactor>
</comment>
<dbReference type="STRING" id="1317124.DW2_12265"/>
<reference evidence="10 11" key="2">
    <citation type="journal article" date="2015" name="Antonie Van Leeuwenhoek">
        <title>Thioclava indica sp. nov., isolated from surface seawater of the Indian Ocean.</title>
        <authorList>
            <person name="Liu Y."/>
            <person name="Lai Q."/>
            <person name="Du J."/>
            <person name="Xu H."/>
            <person name="Jiang L."/>
            <person name="Shao Z."/>
        </authorList>
    </citation>
    <scope>NUCLEOTIDE SEQUENCE [LARGE SCALE GENOMIC DNA]</scope>
    <source>
        <strain evidence="10 11">13D2W-2</strain>
    </source>
</reference>
<dbReference type="InterPro" id="IPR029066">
    <property type="entry name" value="PLP-binding_barrel"/>
</dbReference>
<sequence length="349" mass="37178">MAQASLNIDLDAVVANWLALDARSGEATRTAAVVKADSYGLGAERVAPALYRAGARDFFVALAEEGARLRPHLGEEARIFVLGGHMAGDAALIRDAGLIPMLNSPEQVARHLEALPDATCGVQLDTGMNRLGMEAEDWEAAAPMLRDKGLALVMSHLACADEPEHEMNPRQLAEFHRMTDGIGVPRSLAATGGILLGPDYHFDLTRPGIGLYGGRPFDAALGVARLSLPVIQTRVVQPGETVGYGNTWEAERVTTIATLAAGYADGIHRVLSNVTDLYAGDIPCPLRGRVSMDLLTVDVTDLGEVPDTLDLIGPYQGVDALADLAGTIGYEILTALGPRYARRYSEQKT</sequence>
<dbReference type="PRINTS" id="PR00992">
    <property type="entry name" value="ALARACEMASE"/>
</dbReference>
<keyword evidence="11" id="KW-1185">Reference proteome</keyword>
<feature type="binding site" evidence="6 8">
    <location>
        <position position="292"/>
    </location>
    <ligand>
        <name>substrate</name>
    </ligand>
</feature>
<feature type="domain" description="Alanine racemase C-terminal" evidence="9">
    <location>
        <begin position="223"/>
        <end position="345"/>
    </location>
</feature>
<dbReference type="AlphaFoldDB" id="A0A085TV79"/>
<evidence type="ECO:0000256" key="4">
    <source>
        <dbReference type="ARBA" id="ARBA00022898"/>
    </source>
</evidence>
<evidence type="ECO:0000313" key="10">
    <source>
        <dbReference type="EMBL" id="KFE34626.1"/>
    </source>
</evidence>
<dbReference type="InterPro" id="IPR000821">
    <property type="entry name" value="Ala_racemase"/>
</dbReference>
<comment type="pathway">
    <text evidence="6">Amino-acid biosynthesis; D-alanine biosynthesis; D-alanine from L-alanine: step 1/1.</text>
</comment>
<dbReference type="GO" id="GO:0030170">
    <property type="term" value="F:pyridoxal phosphate binding"/>
    <property type="evidence" value="ECO:0007669"/>
    <property type="project" value="UniProtKB-UniRule"/>
</dbReference>
<feature type="active site" description="Proton acceptor; specific for D-alanine" evidence="6">
    <location>
        <position position="35"/>
    </location>
</feature>
<keyword evidence="5 6" id="KW-0413">Isomerase</keyword>
<feature type="binding site" evidence="6 8">
    <location>
        <position position="130"/>
    </location>
    <ligand>
        <name>substrate</name>
    </ligand>
</feature>
<dbReference type="EC" id="5.1.1.1" evidence="3 6"/>
<dbReference type="PATRIC" id="fig|1317124.6.peg.2484"/>
<comment type="catalytic activity">
    <reaction evidence="1 6">
        <text>L-alanine = D-alanine</text>
        <dbReference type="Rhea" id="RHEA:20249"/>
        <dbReference type="ChEBI" id="CHEBI:57416"/>
        <dbReference type="ChEBI" id="CHEBI:57972"/>
        <dbReference type="EC" id="5.1.1.1"/>
    </reaction>
</comment>
<evidence type="ECO:0000256" key="5">
    <source>
        <dbReference type="ARBA" id="ARBA00023235"/>
    </source>
</evidence>
<dbReference type="GO" id="GO:0030632">
    <property type="term" value="P:D-alanine biosynthetic process"/>
    <property type="evidence" value="ECO:0007669"/>
    <property type="project" value="UniProtKB-UniRule"/>
</dbReference>
<evidence type="ECO:0000256" key="7">
    <source>
        <dbReference type="PIRSR" id="PIRSR600821-50"/>
    </source>
</evidence>
<dbReference type="NCBIfam" id="TIGR00492">
    <property type="entry name" value="alr"/>
    <property type="match status" value="1"/>
</dbReference>
<dbReference type="OrthoDB" id="9813814at2"/>
<proteinExistence type="inferred from homology"/>
<evidence type="ECO:0000256" key="6">
    <source>
        <dbReference type="HAMAP-Rule" id="MF_01201"/>
    </source>
</evidence>
<dbReference type="PANTHER" id="PTHR30511:SF0">
    <property type="entry name" value="ALANINE RACEMASE, CATABOLIC-RELATED"/>
    <property type="match status" value="1"/>
</dbReference>
<feature type="modified residue" description="N6-(pyridoxal phosphate)lysine" evidence="6 7">
    <location>
        <position position="35"/>
    </location>
</feature>
<name>A0A085TV79_9RHOB</name>
<dbReference type="SMART" id="SM01005">
    <property type="entry name" value="Ala_racemase_C"/>
    <property type="match status" value="1"/>
</dbReference>
<dbReference type="GO" id="GO:0008784">
    <property type="term" value="F:alanine racemase activity"/>
    <property type="evidence" value="ECO:0007669"/>
    <property type="project" value="UniProtKB-UniRule"/>
</dbReference>
<dbReference type="InterPro" id="IPR011079">
    <property type="entry name" value="Ala_racemase_C"/>
</dbReference>
<dbReference type="eggNOG" id="COG0787">
    <property type="taxonomic scope" value="Bacteria"/>
</dbReference>
<evidence type="ECO:0000256" key="8">
    <source>
        <dbReference type="PIRSR" id="PIRSR600821-52"/>
    </source>
</evidence>
<dbReference type="RefSeq" id="WP_038146949.1">
    <property type="nucleotide sequence ID" value="NZ_AQRC01000009.1"/>
</dbReference>
<dbReference type="Gene3D" id="3.20.20.10">
    <property type="entry name" value="Alanine racemase"/>
    <property type="match status" value="1"/>
</dbReference>
<protein>
    <recommendedName>
        <fullName evidence="3 6">Alanine racemase</fullName>
        <ecNumber evidence="3 6">5.1.1.1</ecNumber>
    </recommendedName>
</protein>
<evidence type="ECO:0000256" key="2">
    <source>
        <dbReference type="ARBA" id="ARBA00001933"/>
    </source>
</evidence>
<dbReference type="Proteomes" id="UP000028607">
    <property type="component" value="Unassembled WGS sequence"/>
</dbReference>
<comment type="function">
    <text evidence="6">Catalyzes the interconversion of L-alanine and D-alanine. May also act on other amino acids.</text>
</comment>
<dbReference type="InterPro" id="IPR001608">
    <property type="entry name" value="Ala_racemase_N"/>
</dbReference>
<dbReference type="GO" id="GO:0005829">
    <property type="term" value="C:cytosol"/>
    <property type="evidence" value="ECO:0007669"/>
    <property type="project" value="TreeGrafter"/>
</dbReference>
<dbReference type="InterPro" id="IPR009006">
    <property type="entry name" value="Ala_racemase/Decarboxylase_C"/>
</dbReference>
<dbReference type="CDD" id="cd00430">
    <property type="entry name" value="PLPDE_III_AR"/>
    <property type="match status" value="1"/>
</dbReference>
<accession>A0A085TV79</accession>